<keyword evidence="4" id="KW-1185">Reference proteome</keyword>
<keyword evidence="1" id="KW-0175">Coiled coil</keyword>
<name>A0AAE0T678_9BIVA</name>
<dbReference type="AlphaFoldDB" id="A0AAE0T678"/>
<dbReference type="Proteomes" id="UP001195483">
    <property type="component" value="Unassembled WGS sequence"/>
</dbReference>
<proteinExistence type="predicted"/>
<reference evidence="3" key="3">
    <citation type="submission" date="2023-05" db="EMBL/GenBank/DDBJ databases">
        <authorList>
            <person name="Smith C.H."/>
        </authorList>
    </citation>
    <scope>NUCLEOTIDE SEQUENCE</scope>
    <source>
        <strain evidence="3">CHS0354</strain>
        <tissue evidence="3">Mantle</tissue>
    </source>
</reference>
<feature type="compositionally biased region" description="Basic and acidic residues" evidence="2">
    <location>
        <begin position="252"/>
        <end position="262"/>
    </location>
</feature>
<evidence type="ECO:0000256" key="1">
    <source>
        <dbReference type="SAM" id="Coils"/>
    </source>
</evidence>
<feature type="region of interest" description="Disordered" evidence="2">
    <location>
        <begin position="240"/>
        <end position="282"/>
    </location>
</feature>
<feature type="coiled-coil region" evidence="1">
    <location>
        <begin position="141"/>
        <end position="226"/>
    </location>
</feature>
<reference evidence="3" key="2">
    <citation type="journal article" date="2021" name="Genome Biol. Evol.">
        <title>Developing a high-quality reference genome for a parasitic bivalve with doubly uniparental inheritance (Bivalvia: Unionida).</title>
        <authorList>
            <person name="Smith C.H."/>
        </authorList>
    </citation>
    <scope>NUCLEOTIDE SEQUENCE</scope>
    <source>
        <strain evidence="3">CHS0354</strain>
        <tissue evidence="3">Mantle</tissue>
    </source>
</reference>
<gene>
    <name evidence="3" type="ORF">CHS0354_027449</name>
</gene>
<dbReference type="EMBL" id="JAEAOA010001660">
    <property type="protein sequence ID" value="KAK3604595.1"/>
    <property type="molecule type" value="Genomic_DNA"/>
</dbReference>
<sequence length="282" mass="32278">MNLSEMAGKNVVPNLSAMCDLPRRKSSDILDTAEDLCDNLDNLADILTEIEANYQNYDVSDNGNMETKTSVGAKLGVFSRLKDGLDSAKSLINCLKREKWRLSRRELSVELRMGELEDYKSHLKQDMSSLNELVDVLSMRVIQLENTLVEQQEIQEVLEAEKTDLRERLKASEAKSHELELHKQELITELKELSLERSDASYKKENLELKTEMEIIMEENKQLKEMLRLKAVNEEFDKGDLGNLESIGNETNRGHSVDDNLDPKNNNKLILDGRKPDKDNKL</sequence>
<reference evidence="3" key="1">
    <citation type="journal article" date="2021" name="Genome Biol. Evol.">
        <title>A High-Quality Reference Genome for a Parasitic Bivalve with Doubly Uniparental Inheritance (Bivalvia: Unionida).</title>
        <authorList>
            <person name="Smith C.H."/>
        </authorList>
    </citation>
    <scope>NUCLEOTIDE SEQUENCE</scope>
    <source>
        <strain evidence="3">CHS0354</strain>
    </source>
</reference>
<accession>A0AAE0T678</accession>
<comment type="caution">
    <text evidence="3">The sequence shown here is derived from an EMBL/GenBank/DDBJ whole genome shotgun (WGS) entry which is preliminary data.</text>
</comment>
<organism evidence="3 4">
    <name type="scientific">Potamilus streckersoni</name>
    <dbReference type="NCBI Taxonomy" id="2493646"/>
    <lineage>
        <taxon>Eukaryota</taxon>
        <taxon>Metazoa</taxon>
        <taxon>Spiralia</taxon>
        <taxon>Lophotrochozoa</taxon>
        <taxon>Mollusca</taxon>
        <taxon>Bivalvia</taxon>
        <taxon>Autobranchia</taxon>
        <taxon>Heteroconchia</taxon>
        <taxon>Palaeoheterodonta</taxon>
        <taxon>Unionida</taxon>
        <taxon>Unionoidea</taxon>
        <taxon>Unionidae</taxon>
        <taxon>Ambleminae</taxon>
        <taxon>Lampsilini</taxon>
        <taxon>Potamilus</taxon>
    </lineage>
</organism>
<feature type="compositionally biased region" description="Basic and acidic residues" evidence="2">
    <location>
        <begin position="271"/>
        <end position="282"/>
    </location>
</feature>
<evidence type="ECO:0000256" key="2">
    <source>
        <dbReference type="SAM" id="MobiDB-lite"/>
    </source>
</evidence>
<protein>
    <submittedName>
        <fullName evidence="3">Uncharacterized protein</fullName>
    </submittedName>
</protein>
<evidence type="ECO:0000313" key="3">
    <source>
        <dbReference type="EMBL" id="KAK3604595.1"/>
    </source>
</evidence>
<evidence type="ECO:0000313" key="4">
    <source>
        <dbReference type="Proteomes" id="UP001195483"/>
    </source>
</evidence>